<evidence type="ECO:0000313" key="4">
    <source>
        <dbReference type="EMBL" id="KAH3780157.1"/>
    </source>
</evidence>
<organism evidence="4 5">
    <name type="scientific">Dreissena polymorpha</name>
    <name type="common">Zebra mussel</name>
    <name type="synonym">Mytilus polymorpha</name>
    <dbReference type="NCBI Taxonomy" id="45954"/>
    <lineage>
        <taxon>Eukaryota</taxon>
        <taxon>Metazoa</taxon>
        <taxon>Spiralia</taxon>
        <taxon>Lophotrochozoa</taxon>
        <taxon>Mollusca</taxon>
        <taxon>Bivalvia</taxon>
        <taxon>Autobranchia</taxon>
        <taxon>Heteroconchia</taxon>
        <taxon>Euheterodonta</taxon>
        <taxon>Imparidentia</taxon>
        <taxon>Neoheterodontei</taxon>
        <taxon>Myida</taxon>
        <taxon>Dreissenoidea</taxon>
        <taxon>Dreissenidae</taxon>
        <taxon>Dreissena</taxon>
    </lineage>
</organism>
<comment type="subcellular location">
    <subcellularLocation>
        <location evidence="1">Secreted</location>
    </subcellularLocation>
</comment>
<dbReference type="AlphaFoldDB" id="A0A9D4IPC4"/>
<dbReference type="InterPro" id="IPR001073">
    <property type="entry name" value="C1q_dom"/>
</dbReference>
<dbReference type="Gene3D" id="2.60.120.40">
    <property type="match status" value="1"/>
</dbReference>
<feature type="domain" description="C1q" evidence="3">
    <location>
        <begin position="20"/>
        <end position="157"/>
    </location>
</feature>
<dbReference type="Proteomes" id="UP000828390">
    <property type="component" value="Unassembled WGS sequence"/>
</dbReference>
<dbReference type="EMBL" id="JAIWYP010000008">
    <property type="protein sequence ID" value="KAH3780157.1"/>
    <property type="molecule type" value="Genomic_DNA"/>
</dbReference>
<dbReference type="PANTHER" id="PTHR15427:SF33">
    <property type="entry name" value="COLLAGEN IV NC1 DOMAIN-CONTAINING PROTEIN"/>
    <property type="match status" value="1"/>
</dbReference>
<comment type="caution">
    <text evidence="4">The sequence shown here is derived from an EMBL/GenBank/DDBJ whole genome shotgun (WGS) entry which is preliminary data.</text>
</comment>
<dbReference type="SUPFAM" id="SSF49842">
    <property type="entry name" value="TNF-like"/>
    <property type="match status" value="1"/>
</dbReference>
<evidence type="ECO:0000259" key="3">
    <source>
        <dbReference type="PROSITE" id="PS50871"/>
    </source>
</evidence>
<accession>A0A9D4IPC4</accession>
<dbReference type="SMART" id="SM00110">
    <property type="entry name" value="C1Q"/>
    <property type="match status" value="1"/>
</dbReference>
<name>A0A9D4IPC4_DREPO</name>
<keyword evidence="5" id="KW-1185">Reference proteome</keyword>
<keyword evidence="2" id="KW-0964">Secreted</keyword>
<sequence length="157" mass="17370">MLKENTFTGVELGSQFLYSEEHGAIAFSATSSHNQNVLENTTVKYHTKLVDDGDSLNLSSGVFTAQSSGYYMFHLFSTSRQHEELWLDLRQNGAYVCSIYGFTEFDWASAGNSVILHLSSGDNVGFYSRPGHESHLFGSADHVFTTFSGAQLVSDFD</sequence>
<reference evidence="4" key="1">
    <citation type="journal article" date="2019" name="bioRxiv">
        <title>The Genome of the Zebra Mussel, Dreissena polymorpha: A Resource for Invasive Species Research.</title>
        <authorList>
            <person name="McCartney M.A."/>
            <person name="Auch B."/>
            <person name="Kono T."/>
            <person name="Mallez S."/>
            <person name="Zhang Y."/>
            <person name="Obille A."/>
            <person name="Becker A."/>
            <person name="Abrahante J.E."/>
            <person name="Garbe J."/>
            <person name="Badalamenti J.P."/>
            <person name="Herman A."/>
            <person name="Mangelson H."/>
            <person name="Liachko I."/>
            <person name="Sullivan S."/>
            <person name="Sone E.D."/>
            <person name="Koren S."/>
            <person name="Silverstein K.A.T."/>
            <person name="Beckman K.B."/>
            <person name="Gohl D.M."/>
        </authorList>
    </citation>
    <scope>NUCLEOTIDE SEQUENCE</scope>
    <source>
        <strain evidence="4">Duluth1</strain>
        <tissue evidence="4">Whole animal</tissue>
    </source>
</reference>
<dbReference type="Pfam" id="PF00386">
    <property type="entry name" value="C1q"/>
    <property type="match status" value="1"/>
</dbReference>
<gene>
    <name evidence="4" type="ORF">DPMN_157967</name>
</gene>
<dbReference type="InterPro" id="IPR008983">
    <property type="entry name" value="Tumour_necrosis_fac-like_dom"/>
</dbReference>
<evidence type="ECO:0000256" key="1">
    <source>
        <dbReference type="ARBA" id="ARBA00004613"/>
    </source>
</evidence>
<evidence type="ECO:0000256" key="2">
    <source>
        <dbReference type="ARBA" id="ARBA00022525"/>
    </source>
</evidence>
<dbReference type="PROSITE" id="PS50871">
    <property type="entry name" value="C1Q"/>
    <property type="match status" value="1"/>
</dbReference>
<evidence type="ECO:0000313" key="5">
    <source>
        <dbReference type="Proteomes" id="UP000828390"/>
    </source>
</evidence>
<dbReference type="InterPro" id="IPR050392">
    <property type="entry name" value="Collagen/C1q_domain"/>
</dbReference>
<reference evidence="4" key="2">
    <citation type="submission" date="2020-11" db="EMBL/GenBank/DDBJ databases">
        <authorList>
            <person name="McCartney M.A."/>
            <person name="Auch B."/>
            <person name="Kono T."/>
            <person name="Mallez S."/>
            <person name="Becker A."/>
            <person name="Gohl D.M."/>
            <person name="Silverstein K.A.T."/>
            <person name="Koren S."/>
            <person name="Bechman K.B."/>
            <person name="Herman A."/>
            <person name="Abrahante J.E."/>
            <person name="Garbe J."/>
        </authorList>
    </citation>
    <scope>NUCLEOTIDE SEQUENCE</scope>
    <source>
        <strain evidence="4">Duluth1</strain>
        <tissue evidence="4">Whole animal</tissue>
    </source>
</reference>
<dbReference type="PANTHER" id="PTHR15427">
    <property type="entry name" value="EMILIN ELASTIN MICROFIBRIL INTERFACE-LOCATED PROTEIN ELASTIN MICROFIBRIL INTERFACER"/>
    <property type="match status" value="1"/>
</dbReference>
<protein>
    <recommendedName>
        <fullName evidence="3">C1q domain-containing protein</fullName>
    </recommendedName>
</protein>
<dbReference type="GO" id="GO:0005581">
    <property type="term" value="C:collagen trimer"/>
    <property type="evidence" value="ECO:0007669"/>
    <property type="project" value="UniProtKB-KW"/>
</dbReference>
<proteinExistence type="predicted"/>